<gene>
    <name evidence="6" type="ORF">G127AT_00415</name>
</gene>
<dbReference type="PANTHER" id="PTHR43046">
    <property type="entry name" value="GDP-MANNOSE MANNOSYL HYDROLASE"/>
    <property type="match status" value="1"/>
</dbReference>
<accession>A0A975FQC2</accession>
<name>A0A975FQC2_9MICO</name>
<dbReference type="PANTHER" id="PTHR43046:SF16">
    <property type="entry name" value="ADP-RIBOSE PYROPHOSPHATASE YJHB-RELATED"/>
    <property type="match status" value="1"/>
</dbReference>
<dbReference type="GO" id="GO:0016787">
    <property type="term" value="F:hydrolase activity"/>
    <property type="evidence" value="ECO:0007669"/>
    <property type="project" value="UniProtKB-KW"/>
</dbReference>
<reference evidence="6" key="1">
    <citation type="submission" date="2021-03" db="EMBL/GenBank/DDBJ databases">
        <title>Agromyces archimandritus sp. nov., isolated from the cockroach Archimandrita tessellata.</title>
        <authorList>
            <person name="Guzman J."/>
            <person name="Ortuzar M."/>
            <person name="Poehlein A."/>
            <person name="Daniel R."/>
            <person name="Trujillo M."/>
            <person name="Vilcinskas A."/>
        </authorList>
    </citation>
    <scope>NUCLEOTIDE SEQUENCE</scope>
    <source>
        <strain evidence="6">G127AT</strain>
    </source>
</reference>
<evidence type="ECO:0000259" key="5">
    <source>
        <dbReference type="PROSITE" id="PS51462"/>
    </source>
</evidence>
<evidence type="ECO:0000256" key="3">
    <source>
        <dbReference type="ARBA" id="ARBA00022801"/>
    </source>
</evidence>
<protein>
    <submittedName>
        <fullName evidence="6">NUDIX domain-containing protein</fullName>
    </submittedName>
</protein>
<keyword evidence="7" id="KW-1185">Reference proteome</keyword>
<evidence type="ECO:0000256" key="2">
    <source>
        <dbReference type="ARBA" id="ARBA00005582"/>
    </source>
</evidence>
<dbReference type="EMBL" id="CP071696">
    <property type="protein sequence ID" value="QTX06072.1"/>
    <property type="molecule type" value="Genomic_DNA"/>
</dbReference>
<dbReference type="Gene3D" id="3.90.79.10">
    <property type="entry name" value="Nucleoside Triphosphate Pyrophosphohydrolase"/>
    <property type="match status" value="1"/>
</dbReference>
<comment type="cofactor">
    <cofactor evidence="1">
        <name>Mg(2+)</name>
        <dbReference type="ChEBI" id="CHEBI:18420"/>
    </cofactor>
</comment>
<organism evidence="6 7">
    <name type="scientific">Agromyces archimandritae</name>
    <dbReference type="NCBI Taxonomy" id="2781962"/>
    <lineage>
        <taxon>Bacteria</taxon>
        <taxon>Bacillati</taxon>
        <taxon>Actinomycetota</taxon>
        <taxon>Actinomycetes</taxon>
        <taxon>Micrococcales</taxon>
        <taxon>Microbacteriaceae</taxon>
        <taxon>Agromyces</taxon>
    </lineage>
</organism>
<dbReference type="PROSITE" id="PS51462">
    <property type="entry name" value="NUDIX"/>
    <property type="match status" value="1"/>
</dbReference>
<evidence type="ECO:0000256" key="4">
    <source>
        <dbReference type="RuleBase" id="RU003476"/>
    </source>
</evidence>
<dbReference type="Proteomes" id="UP000671914">
    <property type="component" value="Chromosome"/>
</dbReference>
<dbReference type="InterPro" id="IPR015797">
    <property type="entry name" value="NUDIX_hydrolase-like_dom_sf"/>
</dbReference>
<dbReference type="InterPro" id="IPR000086">
    <property type="entry name" value="NUDIX_hydrolase_dom"/>
</dbReference>
<keyword evidence="3 4" id="KW-0378">Hydrolase</keyword>
<dbReference type="InterPro" id="IPR020476">
    <property type="entry name" value="Nudix_hydrolase"/>
</dbReference>
<dbReference type="PROSITE" id="PS00893">
    <property type="entry name" value="NUDIX_BOX"/>
    <property type="match status" value="1"/>
</dbReference>
<feature type="domain" description="Nudix hydrolase" evidence="5">
    <location>
        <begin position="17"/>
        <end position="149"/>
    </location>
</feature>
<dbReference type="InterPro" id="IPR020084">
    <property type="entry name" value="NUDIX_hydrolase_CS"/>
</dbReference>
<comment type="similarity">
    <text evidence="2 4">Belongs to the Nudix hydrolase family.</text>
</comment>
<proteinExistence type="inferred from homology"/>
<evidence type="ECO:0000313" key="6">
    <source>
        <dbReference type="EMBL" id="QTX06072.1"/>
    </source>
</evidence>
<dbReference type="Pfam" id="PF00293">
    <property type="entry name" value="NUDIX"/>
    <property type="match status" value="1"/>
</dbReference>
<dbReference type="KEGG" id="aarc:G127AT_00415"/>
<evidence type="ECO:0000256" key="1">
    <source>
        <dbReference type="ARBA" id="ARBA00001946"/>
    </source>
</evidence>
<dbReference type="AlphaFoldDB" id="A0A975FQC2"/>
<sequence length="155" mass="16599">MSPYLTSLRERIGHDLLLLPAVSAVIRDENGRILLARSQDDEQWALIGGGLEPGEEPASAIAREIREELGVEADIGRIIGAYGGEGMLITYPNGDRCAYVTVAYECRLAPGAFALEAEELREAAWFTAAEIAALDTQPYVARILADADAIPAAGE</sequence>
<dbReference type="PRINTS" id="PR00502">
    <property type="entry name" value="NUDIXFAMILY"/>
</dbReference>
<dbReference type="SUPFAM" id="SSF55811">
    <property type="entry name" value="Nudix"/>
    <property type="match status" value="1"/>
</dbReference>
<evidence type="ECO:0000313" key="7">
    <source>
        <dbReference type="Proteomes" id="UP000671914"/>
    </source>
</evidence>